<dbReference type="InterPro" id="IPR006660">
    <property type="entry name" value="Arsenate_reductase-like"/>
</dbReference>
<evidence type="ECO:0000256" key="1">
    <source>
        <dbReference type="PROSITE-ProRule" id="PRU01282"/>
    </source>
</evidence>
<dbReference type="SUPFAM" id="SSF52833">
    <property type="entry name" value="Thioredoxin-like"/>
    <property type="match status" value="1"/>
</dbReference>
<comment type="similarity">
    <text evidence="1">Belongs to the ArsC family.</text>
</comment>
<dbReference type="InterPro" id="IPR036249">
    <property type="entry name" value="Thioredoxin-like_sf"/>
</dbReference>
<protein>
    <submittedName>
        <fullName evidence="2">Arsenate reductase family protein</fullName>
    </submittedName>
</protein>
<dbReference type="EMBL" id="JACEGA010000001">
    <property type="protein sequence ID" value="MBB2184462.1"/>
    <property type="molecule type" value="Genomic_DNA"/>
</dbReference>
<dbReference type="InterPro" id="IPR006504">
    <property type="entry name" value="Tscrpt_reg_Spx/MgsR"/>
</dbReference>
<evidence type="ECO:0000313" key="2">
    <source>
        <dbReference type="EMBL" id="MBB2184462.1"/>
    </source>
</evidence>
<dbReference type="PANTHER" id="PTHR30041:SF8">
    <property type="entry name" value="PROTEIN YFFB"/>
    <property type="match status" value="1"/>
</dbReference>
<dbReference type="Pfam" id="PF03960">
    <property type="entry name" value="ArsC"/>
    <property type="match status" value="1"/>
</dbReference>
<dbReference type="RefSeq" id="WP_228354037.1">
    <property type="nucleotide sequence ID" value="NZ_JACEGA010000001.1"/>
</dbReference>
<proteinExistence type="inferred from homology"/>
<dbReference type="AlphaFoldDB" id="A0A839K5K2"/>
<name>A0A839K5K2_9FIRM</name>
<dbReference type="PROSITE" id="PS51353">
    <property type="entry name" value="ARSC"/>
    <property type="match status" value="1"/>
</dbReference>
<sequence>MLFIEYPKCTTCQKAKKWLDSHNKKYTDRHIVDNNPSYEELKEWYEKSGLPLKKFFNTSGLIYKDMQLKDKLPTMSEEEQLKLLATNGMLVKRPIIVDEDMILVGFKEAEWEEKIR</sequence>
<gene>
    <name evidence="2" type="ORF">H0486_16395</name>
</gene>
<evidence type="ECO:0000313" key="3">
    <source>
        <dbReference type="Proteomes" id="UP000574276"/>
    </source>
</evidence>
<reference evidence="2 3" key="1">
    <citation type="submission" date="2020-07" db="EMBL/GenBank/DDBJ databases">
        <title>Characterization and genome sequencing of isolate MD1, a novel member within the family Lachnospiraceae.</title>
        <authorList>
            <person name="Rettenmaier R."/>
            <person name="Di Bello L."/>
            <person name="Zinser C."/>
            <person name="Scheitz K."/>
            <person name="Liebl W."/>
            <person name="Zverlov V."/>
        </authorList>
    </citation>
    <scope>NUCLEOTIDE SEQUENCE [LARGE SCALE GENOMIC DNA]</scope>
    <source>
        <strain evidence="2 3">MD1</strain>
    </source>
</reference>
<keyword evidence="3" id="KW-1185">Reference proteome</keyword>
<dbReference type="NCBIfam" id="TIGR01617">
    <property type="entry name" value="arsC_related"/>
    <property type="match status" value="1"/>
</dbReference>
<dbReference type="Proteomes" id="UP000574276">
    <property type="component" value="Unassembled WGS sequence"/>
</dbReference>
<comment type="caution">
    <text evidence="2">The sequence shown here is derived from an EMBL/GenBank/DDBJ whole genome shotgun (WGS) entry which is preliminary data.</text>
</comment>
<dbReference type="CDD" id="cd03036">
    <property type="entry name" value="ArsC_like"/>
    <property type="match status" value="1"/>
</dbReference>
<accession>A0A839K5K2</accession>
<dbReference type="Gene3D" id="3.40.30.10">
    <property type="entry name" value="Glutaredoxin"/>
    <property type="match status" value="1"/>
</dbReference>
<dbReference type="PANTHER" id="PTHR30041">
    <property type="entry name" value="ARSENATE REDUCTASE"/>
    <property type="match status" value="1"/>
</dbReference>
<organism evidence="2 3">
    <name type="scientific">Variimorphobacter saccharofermentans</name>
    <dbReference type="NCBI Taxonomy" id="2755051"/>
    <lineage>
        <taxon>Bacteria</taxon>
        <taxon>Bacillati</taxon>
        <taxon>Bacillota</taxon>
        <taxon>Clostridia</taxon>
        <taxon>Lachnospirales</taxon>
        <taxon>Lachnospiraceae</taxon>
        <taxon>Variimorphobacter</taxon>
    </lineage>
</organism>